<dbReference type="AlphaFoldDB" id="A0A7X9XD28"/>
<dbReference type="Pfam" id="PF00583">
    <property type="entry name" value="Acetyltransf_1"/>
    <property type="match status" value="1"/>
</dbReference>
<dbReference type="PROSITE" id="PS51186">
    <property type="entry name" value="GNAT"/>
    <property type="match status" value="1"/>
</dbReference>
<dbReference type="SUPFAM" id="SSF55729">
    <property type="entry name" value="Acyl-CoA N-acyltransferases (Nat)"/>
    <property type="match status" value="1"/>
</dbReference>
<dbReference type="Proteomes" id="UP000576082">
    <property type="component" value="Unassembled WGS sequence"/>
</dbReference>
<accession>A0A7X9XD28</accession>
<proteinExistence type="predicted"/>
<sequence length="154" mass="17857">MNEIRLVTKDDLADLKNVLDSIELFPSEMLDELIADYLANHMTEEIWFTATEKGKPISIGYCAPEKLTEGTYNLYAIGVRSDVQAKGIGSKMMAFIENHLREKGHRLLIVDTSGTDDFKLTRRFYEKLEYNKEAVIRDFWKEGDDKVVFWKKLN</sequence>
<dbReference type="InterPro" id="IPR000182">
    <property type="entry name" value="GNAT_dom"/>
</dbReference>
<reference evidence="2 3" key="1">
    <citation type="submission" date="2020-04" db="EMBL/GenBank/DDBJ databases">
        <title>Flammeovirga sp. SR4, a novel species isolated from seawater.</title>
        <authorList>
            <person name="Wang X."/>
        </authorList>
    </citation>
    <scope>NUCLEOTIDE SEQUENCE [LARGE SCALE GENOMIC DNA]</scope>
    <source>
        <strain evidence="2 3">ATCC 23126</strain>
    </source>
</reference>
<dbReference type="Gene3D" id="3.40.630.30">
    <property type="match status" value="1"/>
</dbReference>
<dbReference type="RefSeq" id="WP_169660624.1">
    <property type="nucleotide sequence ID" value="NZ_JABANE010000160.1"/>
</dbReference>
<dbReference type="CDD" id="cd04301">
    <property type="entry name" value="NAT_SF"/>
    <property type="match status" value="1"/>
</dbReference>
<dbReference type="InterPro" id="IPR016181">
    <property type="entry name" value="Acyl_CoA_acyltransferase"/>
</dbReference>
<keyword evidence="2" id="KW-0808">Transferase</keyword>
<dbReference type="GO" id="GO:0016747">
    <property type="term" value="F:acyltransferase activity, transferring groups other than amino-acyl groups"/>
    <property type="evidence" value="ECO:0007669"/>
    <property type="project" value="InterPro"/>
</dbReference>
<organism evidence="2 3">
    <name type="scientific">Flammeovirga aprica JL-4</name>
    <dbReference type="NCBI Taxonomy" id="694437"/>
    <lineage>
        <taxon>Bacteria</taxon>
        <taxon>Pseudomonadati</taxon>
        <taxon>Bacteroidota</taxon>
        <taxon>Cytophagia</taxon>
        <taxon>Cytophagales</taxon>
        <taxon>Flammeovirgaceae</taxon>
        <taxon>Flammeovirga</taxon>
    </lineage>
</organism>
<evidence type="ECO:0000259" key="1">
    <source>
        <dbReference type="PROSITE" id="PS51186"/>
    </source>
</evidence>
<dbReference type="EMBL" id="JABANE010000160">
    <property type="protein sequence ID" value="NME72432.1"/>
    <property type="molecule type" value="Genomic_DNA"/>
</dbReference>
<gene>
    <name evidence="2" type="ORF">HHU12_31010</name>
</gene>
<comment type="caution">
    <text evidence="2">The sequence shown here is derived from an EMBL/GenBank/DDBJ whole genome shotgun (WGS) entry which is preliminary data.</text>
</comment>
<evidence type="ECO:0000313" key="3">
    <source>
        <dbReference type="Proteomes" id="UP000576082"/>
    </source>
</evidence>
<keyword evidence="3" id="KW-1185">Reference proteome</keyword>
<protein>
    <submittedName>
        <fullName evidence="2">GNAT family N-acetyltransferase</fullName>
    </submittedName>
</protein>
<evidence type="ECO:0000313" key="2">
    <source>
        <dbReference type="EMBL" id="NME72432.1"/>
    </source>
</evidence>
<feature type="domain" description="N-acetyltransferase" evidence="1">
    <location>
        <begin position="2"/>
        <end position="154"/>
    </location>
</feature>
<name>A0A7X9XD28_9BACT</name>